<evidence type="ECO:0008006" key="8">
    <source>
        <dbReference type="Google" id="ProtNLM"/>
    </source>
</evidence>
<name>A0AA87Q3B9_RHIRH</name>
<keyword evidence="4" id="KW-0472">Membrane</keyword>
<evidence type="ECO:0000313" key="7">
    <source>
        <dbReference type="Proteomes" id="UP000026941"/>
    </source>
</evidence>
<keyword evidence="5" id="KW-0998">Cell outer membrane</keyword>
<comment type="subcellular location">
    <subcellularLocation>
        <location evidence="1">Cell outer membrane</location>
    </subcellularLocation>
</comment>
<accession>A0AA87Q3B9</accession>
<evidence type="ECO:0000256" key="5">
    <source>
        <dbReference type="ARBA" id="ARBA00023237"/>
    </source>
</evidence>
<proteinExistence type="inferred from homology"/>
<dbReference type="InterPro" id="IPR010583">
    <property type="entry name" value="MipA"/>
</dbReference>
<organism evidence="6 7">
    <name type="scientific">Rhizobium rhizogenes NBRC 13257</name>
    <dbReference type="NCBI Taxonomy" id="1220581"/>
    <lineage>
        <taxon>Bacteria</taxon>
        <taxon>Pseudomonadati</taxon>
        <taxon>Pseudomonadota</taxon>
        <taxon>Alphaproteobacteria</taxon>
        <taxon>Hyphomicrobiales</taxon>
        <taxon>Rhizobiaceae</taxon>
        <taxon>Rhizobium/Agrobacterium group</taxon>
        <taxon>Rhizobium</taxon>
    </lineage>
</organism>
<dbReference type="Pfam" id="PF06629">
    <property type="entry name" value="MipA"/>
    <property type="match status" value="1"/>
</dbReference>
<evidence type="ECO:0000256" key="2">
    <source>
        <dbReference type="ARBA" id="ARBA00005722"/>
    </source>
</evidence>
<dbReference type="Proteomes" id="UP000026941">
    <property type="component" value="Unassembled WGS sequence"/>
</dbReference>
<dbReference type="EMBL" id="BAYX01000009">
    <property type="protein sequence ID" value="GAJ94786.1"/>
    <property type="molecule type" value="Genomic_DNA"/>
</dbReference>
<comment type="caution">
    <text evidence="6">The sequence shown here is derived from an EMBL/GenBank/DDBJ whole genome shotgun (WGS) entry which is preliminary data.</text>
</comment>
<evidence type="ECO:0000256" key="3">
    <source>
        <dbReference type="ARBA" id="ARBA00022729"/>
    </source>
</evidence>
<comment type="similarity">
    <text evidence="2">Belongs to the MipA/OmpV family.</text>
</comment>
<protein>
    <recommendedName>
        <fullName evidence="8">MipA/OmpV family protein</fullName>
    </recommendedName>
</protein>
<sequence>MRQLSERVYGSVVLRIKELHVFAKSRLFFTLGLFVASAGAASAGDGQYFWSGNWYLSVGAAGFSAPKFEGSKHNKLQWSPLISVGKQGPGPRFSSRNDNPSFALIESDAFRAGIVGKFVPSRDSSDGRELRGLKKVKWGLEAGGFAEAYPTDWLRARVEVRQGIRAHSGIVADAAVDAFVDITPELRLSGGPRMTLASNDYFNTYYGVDARTAAASGLSRYNPGGGVKSVGAGGALTWKPSENWTTSTFLEYTRLTGPAGDSSLVRERGDRNQLLVGVSASYKFNFTMN</sequence>
<keyword evidence="3" id="KW-0732">Signal</keyword>
<evidence type="ECO:0000313" key="6">
    <source>
        <dbReference type="EMBL" id="GAJ94786.1"/>
    </source>
</evidence>
<dbReference type="AlphaFoldDB" id="A0AA87Q3B9"/>
<dbReference type="GO" id="GO:0009279">
    <property type="term" value="C:cell outer membrane"/>
    <property type="evidence" value="ECO:0007669"/>
    <property type="project" value="UniProtKB-SubCell"/>
</dbReference>
<reference evidence="6 7" key="1">
    <citation type="submission" date="2014-05" db="EMBL/GenBank/DDBJ databases">
        <title>Whole genome shotgun sequence of Rhizobium rhizogenes NBRC 13257.</title>
        <authorList>
            <person name="Katano-Makiyama Y."/>
            <person name="Hosoyama A."/>
            <person name="Hashimoto M."/>
            <person name="Hosoyama Y."/>
            <person name="Noguchi M."/>
            <person name="Tsuchikane K."/>
            <person name="Kimura A."/>
            <person name="Ohji S."/>
            <person name="Ichikawa N."/>
            <person name="Yamazoe A."/>
            <person name="Fujita N."/>
        </authorList>
    </citation>
    <scope>NUCLEOTIDE SEQUENCE [LARGE SCALE GENOMIC DNA]</scope>
    <source>
        <strain evidence="6 7">NBRC 13257</strain>
    </source>
</reference>
<evidence type="ECO:0000256" key="4">
    <source>
        <dbReference type="ARBA" id="ARBA00023136"/>
    </source>
</evidence>
<gene>
    <name evidence="6" type="ORF">RRH01S_09_01010</name>
</gene>
<dbReference type="PANTHER" id="PTHR38776">
    <property type="entry name" value="MLTA-INTERACTING PROTEIN-RELATED"/>
    <property type="match status" value="1"/>
</dbReference>
<dbReference type="PANTHER" id="PTHR38776:SF1">
    <property type="entry name" value="MLTA-INTERACTING PROTEIN-RELATED"/>
    <property type="match status" value="1"/>
</dbReference>
<evidence type="ECO:0000256" key="1">
    <source>
        <dbReference type="ARBA" id="ARBA00004442"/>
    </source>
</evidence>